<dbReference type="GO" id="GO:0001653">
    <property type="term" value="F:peptide receptor activity"/>
    <property type="evidence" value="ECO:0007669"/>
    <property type="project" value="TreeGrafter"/>
</dbReference>
<keyword evidence="9" id="KW-0675">Receptor</keyword>
<keyword evidence="2" id="KW-0812">Transmembrane</keyword>
<proteinExistence type="predicted"/>
<gene>
    <name evidence="9" type="ORF">RF11_00543</name>
</gene>
<dbReference type="PANTHER" id="PTHR11920">
    <property type="entry name" value="GUANYLYL CYCLASE"/>
    <property type="match status" value="1"/>
</dbReference>
<protein>
    <submittedName>
        <fullName evidence="9">Atrial natriuretic peptide receptor 1</fullName>
    </submittedName>
</protein>
<evidence type="ECO:0000256" key="4">
    <source>
        <dbReference type="ARBA" id="ARBA00022989"/>
    </source>
</evidence>
<dbReference type="CDD" id="cd07302">
    <property type="entry name" value="CHD"/>
    <property type="match status" value="1"/>
</dbReference>
<keyword evidence="6" id="KW-0456">Lyase</keyword>
<keyword evidence="7" id="KW-0175">Coiled coil</keyword>
<evidence type="ECO:0000313" key="9">
    <source>
        <dbReference type="EMBL" id="KII74170.1"/>
    </source>
</evidence>
<dbReference type="InterPro" id="IPR029787">
    <property type="entry name" value="Nucleotide_cyclase"/>
</dbReference>
<evidence type="ECO:0000256" key="6">
    <source>
        <dbReference type="ARBA" id="ARBA00023239"/>
    </source>
</evidence>
<dbReference type="GO" id="GO:0000166">
    <property type="term" value="F:nucleotide binding"/>
    <property type="evidence" value="ECO:0007669"/>
    <property type="project" value="UniProtKB-KW"/>
</dbReference>
<dbReference type="FunFam" id="3.30.70.1230:FF:000030">
    <property type="entry name" value="Si:ch211-215j19.12"/>
    <property type="match status" value="1"/>
</dbReference>
<comment type="subcellular location">
    <subcellularLocation>
        <location evidence="1">Membrane</location>
    </subcellularLocation>
</comment>
<accession>A0A0C2ND09</accession>
<keyword evidence="5" id="KW-0472">Membrane</keyword>
<dbReference type="InterPro" id="IPR050401">
    <property type="entry name" value="Cyclic_nucleotide_synthase"/>
</dbReference>
<keyword evidence="4" id="KW-1133">Transmembrane helix</keyword>
<dbReference type="AlphaFoldDB" id="A0A0C2ND09"/>
<reference evidence="9 10" key="1">
    <citation type="journal article" date="2014" name="Genome Biol. Evol.">
        <title>The genome of the myxosporean Thelohanellus kitauei shows adaptations to nutrient acquisition within its fish host.</title>
        <authorList>
            <person name="Yang Y."/>
            <person name="Xiong J."/>
            <person name="Zhou Z."/>
            <person name="Huo F."/>
            <person name="Miao W."/>
            <person name="Ran C."/>
            <person name="Liu Y."/>
            <person name="Zhang J."/>
            <person name="Feng J."/>
            <person name="Wang M."/>
            <person name="Wang M."/>
            <person name="Wang L."/>
            <person name="Yao B."/>
        </authorList>
    </citation>
    <scope>NUCLEOTIDE SEQUENCE [LARGE SCALE GENOMIC DNA]</scope>
    <source>
        <strain evidence="9">Wuqing</strain>
    </source>
</reference>
<keyword evidence="10" id="KW-1185">Reference proteome</keyword>
<dbReference type="Pfam" id="PF00211">
    <property type="entry name" value="Guanylate_cyc"/>
    <property type="match status" value="1"/>
</dbReference>
<dbReference type="PROSITE" id="PS50125">
    <property type="entry name" value="GUANYLATE_CYCLASE_2"/>
    <property type="match status" value="1"/>
</dbReference>
<dbReference type="PANTHER" id="PTHR11920:SF501">
    <property type="entry name" value="GUANYLATE CYCLASE 32E"/>
    <property type="match status" value="1"/>
</dbReference>
<dbReference type="Gene3D" id="6.10.250.780">
    <property type="match status" value="1"/>
</dbReference>
<dbReference type="OMA" id="TELCANS"/>
<evidence type="ECO:0000259" key="8">
    <source>
        <dbReference type="PROSITE" id="PS50125"/>
    </source>
</evidence>
<dbReference type="SUPFAM" id="SSF55073">
    <property type="entry name" value="Nucleotide cyclase"/>
    <property type="match status" value="1"/>
</dbReference>
<evidence type="ECO:0000256" key="1">
    <source>
        <dbReference type="ARBA" id="ARBA00004370"/>
    </source>
</evidence>
<evidence type="ECO:0000313" key="10">
    <source>
        <dbReference type="Proteomes" id="UP000031668"/>
    </source>
</evidence>
<dbReference type="EMBL" id="JWZT01000510">
    <property type="protein sequence ID" value="KII74170.1"/>
    <property type="molecule type" value="Genomic_DNA"/>
</dbReference>
<dbReference type="GO" id="GO:0007168">
    <property type="term" value="P:receptor guanylyl cyclase signaling pathway"/>
    <property type="evidence" value="ECO:0007669"/>
    <property type="project" value="TreeGrafter"/>
</dbReference>
<name>A0A0C2ND09_THEKT</name>
<dbReference type="Gene3D" id="3.30.70.1230">
    <property type="entry name" value="Nucleotide cyclase"/>
    <property type="match status" value="1"/>
</dbReference>
<comment type="caution">
    <text evidence="9">The sequence shown here is derived from an EMBL/GenBank/DDBJ whole genome shotgun (WGS) entry which is preliminary data.</text>
</comment>
<evidence type="ECO:0000256" key="7">
    <source>
        <dbReference type="SAM" id="Coils"/>
    </source>
</evidence>
<evidence type="ECO:0000256" key="5">
    <source>
        <dbReference type="ARBA" id="ARBA00023136"/>
    </source>
</evidence>
<sequence length="327" mass="36852">MKYCWEENPSKRPTFSQVNRMLDKTLKSSGTTDENFFDNLIKMLEMYASNLEQVVDEKVKELENEKNRKNELLMTMMPEYAIQSLRAGVEVPTLHFENVTVLFSDIVNFDSICHQLAPFEIVNYLDELYSVFDEVIDYYRVYKVETIADQYVVVSGIPTKIDPVASAEEVASLSLHLMRACQKLKFINKSGTKIKTMLRIGVHNGPVVAGVVGISRPRFCLFGDTMNTASRVLTTGKGDNSLTIVLKINISQFTKALLDVNKMFTISSPMEVEMKGKGTLTTYAIENSARNVIGNASSMQGLNKKFPSNLSLKMDKKLSFSSENLNR</sequence>
<evidence type="ECO:0000256" key="2">
    <source>
        <dbReference type="ARBA" id="ARBA00022692"/>
    </source>
</evidence>
<dbReference type="GO" id="GO:0005886">
    <property type="term" value="C:plasma membrane"/>
    <property type="evidence" value="ECO:0007669"/>
    <property type="project" value="TreeGrafter"/>
</dbReference>
<evidence type="ECO:0000256" key="3">
    <source>
        <dbReference type="ARBA" id="ARBA00022741"/>
    </source>
</evidence>
<dbReference type="SMART" id="SM00044">
    <property type="entry name" value="CYCc"/>
    <property type="match status" value="1"/>
</dbReference>
<dbReference type="Proteomes" id="UP000031668">
    <property type="component" value="Unassembled WGS sequence"/>
</dbReference>
<dbReference type="InterPro" id="IPR001054">
    <property type="entry name" value="A/G_cyclase"/>
</dbReference>
<keyword evidence="3" id="KW-0547">Nucleotide-binding</keyword>
<feature type="domain" description="Guanylate cyclase" evidence="8">
    <location>
        <begin position="100"/>
        <end position="233"/>
    </location>
</feature>
<dbReference type="GO" id="GO:0004016">
    <property type="term" value="F:adenylate cyclase activity"/>
    <property type="evidence" value="ECO:0007669"/>
    <property type="project" value="TreeGrafter"/>
</dbReference>
<dbReference type="GO" id="GO:0035556">
    <property type="term" value="P:intracellular signal transduction"/>
    <property type="evidence" value="ECO:0007669"/>
    <property type="project" value="InterPro"/>
</dbReference>
<dbReference type="GO" id="GO:0004383">
    <property type="term" value="F:guanylate cyclase activity"/>
    <property type="evidence" value="ECO:0007669"/>
    <property type="project" value="TreeGrafter"/>
</dbReference>
<feature type="coiled-coil region" evidence="7">
    <location>
        <begin position="48"/>
        <end position="75"/>
    </location>
</feature>
<dbReference type="OrthoDB" id="1890790at2759"/>
<organism evidence="9 10">
    <name type="scientific">Thelohanellus kitauei</name>
    <name type="common">Myxosporean</name>
    <dbReference type="NCBI Taxonomy" id="669202"/>
    <lineage>
        <taxon>Eukaryota</taxon>
        <taxon>Metazoa</taxon>
        <taxon>Cnidaria</taxon>
        <taxon>Myxozoa</taxon>
        <taxon>Myxosporea</taxon>
        <taxon>Bivalvulida</taxon>
        <taxon>Platysporina</taxon>
        <taxon>Myxobolidae</taxon>
        <taxon>Thelohanellus</taxon>
    </lineage>
</organism>